<protein>
    <recommendedName>
        <fullName evidence="2">SWIM-type domain-containing protein</fullName>
    </recommendedName>
</protein>
<keyword evidence="1" id="KW-0862">Zinc</keyword>
<evidence type="ECO:0000313" key="4">
    <source>
        <dbReference type="Proteomes" id="UP000823964"/>
    </source>
</evidence>
<comment type="caution">
    <text evidence="3">The sequence shown here is derived from an EMBL/GenBank/DDBJ whole genome shotgun (WGS) entry which is preliminary data.</text>
</comment>
<dbReference type="PROSITE" id="PS50966">
    <property type="entry name" value="ZF_SWIM"/>
    <property type="match status" value="1"/>
</dbReference>
<name>A0A9D1VD19_9BACT</name>
<dbReference type="Proteomes" id="UP000823964">
    <property type="component" value="Unassembled WGS sequence"/>
</dbReference>
<dbReference type="AlphaFoldDB" id="A0A9D1VD19"/>
<organism evidence="3 4">
    <name type="scientific">Candidatus Akkermansia intestinigallinarum</name>
    <dbReference type="NCBI Taxonomy" id="2838431"/>
    <lineage>
        <taxon>Bacteria</taxon>
        <taxon>Pseudomonadati</taxon>
        <taxon>Verrucomicrobiota</taxon>
        <taxon>Verrucomicrobiia</taxon>
        <taxon>Verrucomicrobiales</taxon>
        <taxon>Akkermansiaceae</taxon>
        <taxon>Akkermansia</taxon>
    </lineage>
</organism>
<dbReference type="InterPro" id="IPR007527">
    <property type="entry name" value="Znf_SWIM"/>
</dbReference>
<dbReference type="PANTHER" id="PTHR38133:SF1">
    <property type="entry name" value="SLR1429 PROTEIN"/>
    <property type="match status" value="1"/>
</dbReference>
<dbReference type="EMBL" id="DXFQ01000154">
    <property type="protein sequence ID" value="HIX20560.1"/>
    <property type="molecule type" value="Genomic_DNA"/>
</dbReference>
<dbReference type="GO" id="GO:0008270">
    <property type="term" value="F:zinc ion binding"/>
    <property type="evidence" value="ECO:0007669"/>
    <property type="project" value="UniProtKB-KW"/>
</dbReference>
<keyword evidence="1" id="KW-0863">Zinc-finger</keyword>
<gene>
    <name evidence="3" type="ORF">H9862_08185</name>
</gene>
<evidence type="ECO:0000259" key="2">
    <source>
        <dbReference type="PROSITE" id="PS50966"/>
    </source>
</evidence>
<evidence type="ECO:0000313" key="3">
    <source>
        <dbReference type="EMBL" id="HIX20560.1"/>
    </source>
</evidence>
<reference evidence="3" key="1">
    <citation type="journal article" date="2021" name="PeerJ">
        <title>Extensive microbial diversity within the chicken gut microbiome revealed by metagenomics and culture.</title>
        <authorList>
            <person name="Gilroy R."/>
            <person name="Ravi A."/>
            <person name="Getino M."/>
            <person name="Pursley I."/>
            <person name="Horton D.L."/>
            <person name="Alikhan N.F."/>
            <person name="Baker D."/>
            <person name="Gharbi K."/>
            <person name="Hall N."/>
            <person name="Watson M."/>
            <person name="Adriaenssens E.M."/>
            <person name="Foster-Nyarko E."/>
            <person name="Jarju S."/>
            <person name="Secka A."/>
            <person name="Antonio M."/>
            <person name="Oren A."/>
            <person name="Chaudhuri R.R."/>
            <person name="La Ragione R."/>
            <person name="Hildebrand F."/>
            <person name="Pallen M.J."/>
        </authorList>
    </citation>
    <scope>NUCLEOTIDE SEQUENCE</scope>
    <source>
        <strain evidence="3">14975</strain>
    </source>
</reference>
<proteinExistence type="predicted"/>
<feature type="domain" description="SWIM-type" evidence="2">
    <location>
        <begin position="148"/>
        <end position="183"/>
    </location>
</feature>
<dbReference type="PANTHER" id="PTHR38133">
    <property type="entry name" value="SLR1429 PROTEIN"/>
    <property type="match status" value="1"/>
</dbReference>
<accession>A0A9D1VD19</accession>
<sequence>MCCCDSDDGAPRLRTADLARLASQRLRELREEGRELHPVVGKGRRLADHFWGSAWMRRLADGEEGGLCLAPGRCLLRHGCVLDLRIAEGLMEALVSADVLYEVELRLAPLDGERLEALRAACCGHIASCVSLLEGKLDAPLLERLCDPETGLLPGPEDWRMRCSCPDWVEPCPHAAAAIYAAGVLIDEDPSLLFTLRSLRPEQLMSAPEEALAAASPDGLAAPSELDALASAFGIKIEL</sequence>
<reference evidence="3" key="2">
    <citation type="submission" date="2021-04" db="EMBL/GenBank/DDBJ databases">
        <authorList>
            <person name="Gilroy R."/>
        </authorList>
    </citation>
    <scope>NUCLEOTIDE SEQUENCE</scope>
    <source>
        <strain evidence="3">14975</strain>
    </source>
</reference>
<evidence type="ECO:0000256" key="1">
    <source>
        <dbReference type="PROSITE-ProRule" id="PRU00325"/>
    </source>
</evidence>
<keyword evidence="1" id="KW-0479">Metal-binding</keyword>